<reference evidence="3" key="1">
    <citation type="submission" date="2025-08" db="UniProtKB">
        <authorList>
            <consortium name="RefSeq"/>
        </authorList>
    </citation>
    <scope>IDENTIFICATION</scope>
</reference>
<dbReference type="AlphaFoldDB" id="A0AB40BA25"/>
<dbReference type="GO" id="GO:0009733">
    <property type="term" value="P:response to auxin"/>
    <property type="evidence" value="ECO:0007669"/>
    <property type="project" value="InterPro"/>
</dbReference>
<proteinExistence type="inferred from homology"/>
<gene>
    <name evidence="3" type="primary">LOC120260223</name>
</gene>
<evidence type="ECO:0000313" key="3">
    <source>
        <dbReference type="RefSeq" id="XP_039123599.1"/>
    </source>
</evidence>
<name>A0AB40BA25_DIOCR</name>
<dbReference type="PANTHER" id="PTHR35296">
    <property type="entry name" value="EXPRESSED PROTEIN"/>
    <property type="match status" value="1"/>
</dbReference>
<keyword evidence="2" id="KW-1185">Reference proteome</keyword>
<dbReference type="InterPro" id="IPR003676">
    <property type="entry name" value="SAUR_fam"/>
</dbReference>
<evidence type="ECO:0000313" key="2">
    <source>
        <dbReference type="Proteomes" id="UP001515500"/>
    </source>
</evidence>
<comment type="similarity">
    <text evidence="1">Belongs to the ARG7 family.</text>
</comment>
<evidence type="ECO:0000256" key="1">
    <source>
        <dbReference type="ARBA" id="ARBA00006974"/>
    </source>
</evidence>
<accession>A0AB40BA25</accession>
<organism evidence="2 3">
    <name type="scientific">Dioscorea cayennensis subsp. rotundata</name>
    <name type="common">White Guinea yam</name>
    <name type="synonym">Dioscorea rotundata</name>
    <dbReference type="NCBI Taxonomy" id="55577"/>
    <lineage>
        <taxon>Eukaryota</taxon>
        <taxon>Viridiplantae</taxon>
        <taxon>Streptophyta</taxon>
        <taxon>Embryophyta</taxon>
        <taxon>Tracheophyta</taxon>
        <taxon>Spermatophyta</taxon>
        <taxon>Magnoliopsida</taxon>
        <taxon>Liliopsida</taxon>
        <taxon>Dioscoreales</taxon>
        <taxon>Dioscoreaceae</taxon>
        <taxon>Dioscorea</taxon>
    </lineage>
</organism>
<protein>
    <submittedName>
        <fullName evidence="3">Uncharacterized protein LOC120260223</fullName>
    </submittedName>
</protein>
<dbReference type="GeneID" id="120260223"/>
<dbReference type="PANTHER" id="PTHR35296:SF3">
    <property type="entry name" value="EXPRESSED PROTEIN"/>
    <property type="match status" value="1"/>
</dbReference>
<dbReference type="Proteomes" id="UP001515500">
    <property type="component" value="Chromosome 5"/>
</dbReference>
<sequence>MAECFVFLTRHSSIRRLVGYQQLEEDCSASSEVKVVVGKEKREFYVDPFVLEKDPFRVLMEMVRIDCDKERKDVIFVDVDLNMKEIIEFYAQDF</sequence>
<dbReference type="RefSeq" id="XP_039123599.1">
    <property type="nucleotide sequence ID" value="XM_039267665.1"/>
</dbReference>